<feature type="domain" description="Protein kinase" evidence="6">
    <location>
        <begin position="1"/>
        <end position="162"/>
    </location>
</feature>
<dbReference type="GO" id="GO:0016605">
    <property type="term" value="C:PML body"/>
    <property type="evidence" value="ECO:0007669"/>
    <property type="project" value="TreeGrafter"/>
</dbReference>
<dbReference type="Proteomes" id="UP000662637">
    <property type="component" value="Unassembled WGS sequence"/>
</dbReference>
<evidence type="ECO:0000256" key="4">
    <source>
        <dbReference type="ARBA" id="ARBA00022777"/>
    </source>
</evidence>
<dbReference type="GO" id="GO:0004674">
    <property type="term" value="F:protein serine/threonine kinase activity"/>
    <property type="evidence" value="ECO:0007669"/>
    <property type="project" value="UniProtKB-KW"/>
</dbReference>
<dbReference type="Pfam" id="PF00069">
    <property type="entry name" value="Pkinase"/>
    <property type="match status" value="1"/>
</dbReference>
<evidence type="ECO:0000313" key="9">
    <source>
        <dbReference type="Proteomes" id="UP000335636"/>
    </source>
</evidence>
<dbReference type="Gene3D" id="1.10.510.10">
    <property type="entry name" value="Transferase(Phosphotransferase) domain 1"/>
    <property type="match status" value="1"/>
</dbReference>
<dbReference type="EMBL" id="WJEC01002743">
    <property type="protein sequence ID" value="KAF7475978.1"/>
    <property type="molecule type" value="Genomic_DNA"/>
</dbReference>
<dbReference type="EMBL" id="CABDUW010003623">
    <property type="protein sequence ID" value="VTJ89523.1"/>
    <property type="molecule type" value="Genomic_DNA"/>
</dbReference>
<dbReference type="InterPro" id="IPR011009">
    <property type="entry name" value="Kinase-like_dom_sf"/>
</dbReference>
<evidence type="ECO:0000313" key="8">
    <source>
        <dbReference type="EMBL" id="VTJ89523.1"/>
    </source>
</evidence>
<evidence type="ECO:0000256" key="2">
    <source>
        <dbReference type="ARBA" id="ARBA00022679"/>
    </source>
</evidence>
<dbReference type="GO" id="GO:0005524">
    <property type="term" value="F:ATP binding"/>
    <property type="evidence" value="ECO:0007669"/>
    <property type="project" value="UniProtKB-KW"/>
</dbReference>
<sequence length="173" mass="19927">MLVDPVRQPYKVKVIDFGSASHVLKTVCSTYLQSRYYRAPEIILGLPFCEAIDMWSLGCVTAELFLGWPLYPGALEYDQIRYISQTQGLPGEQLLNVGTKSTRFFCRETDMSHSGWRLKTLEEHEAETGMKSKEARKYIFNSLDDTAHVNTVMDLEGSDFWLRKRIEENLLAY</sequence>
<dbReference type="PROSITE" id="PS50011">
    <property type="entry name" value="PROTEIN_KINASE_DOM"/>
    <property type="match status" value="1"/>
</dbReference>
<dbReference type="GO" id="GO:0005737">
    <property type="term" value="C:cytoplasm"/>
    <property type="evidence" value="ECO:0007669"/>
    <property type="project" value="TreeGrafter"/>
</dbReference>
<dbReference type="InterPro" id="IPR050494">
    <property type="entry name" value="Ser_Thr_dual-spec_kinase"/>
</dbReference>
<organism evidence="8 9">
    <name type="scientific">Marmota monax</name>
    <name type="common">Woodchuck</name>
    <dbReference type="NCBI Taxonomy" id="9995"/>
    <lineage>
        <taxon>Eukaryota</taxon>
        <taxon>Metazoa</taxon>
        <taxon>Chordata</taxon>
        <taxon>Craniata</taxon>
        <taxon>Vertebrata</taxon>
        <taxon>Euteleostomi</taxon>
        <taxon>Mammalia</taxon>
        <taxon>Eutheria</taxon>
        <taxon>Euarchontoglires</taxon>
        <taxon>Glires</taxon>
        <taxon>Rodentia</taxon>
        <taxon>Sciuromorpha</taxon>
        <taxon>Sciuridae</taxon>
        <taxon>Xerinae</taxon>
        <taxon>Marmotini</taxon>
        <taxon>Marmota</taxon>
    </lineage>
</organism>
<dbReference type="PANTHER" id="PTHR24058">
    <property type="entry name" value="DUAL SPECIFICITY PROTEIN KINASE"/>
    <property type="match status" value="1"/>
</dbReference>
<evidence type="ECO:0000256" key="5">
    <source>
        <dbReference type="ARBA" id="ARBA00022840"/>
    </source>
</evidence>
<evidence type="ECO:0000313" key="7">
    <source>
        <dbReference type="EMBL" id="KAF7475978.1"/>
    </source>
</evidence>
<evidence type="ECO:0000256" key="3">
    <source>
        <dbReference type="ARBA" id="ARBA00022741"/>
    </source>
</evidence>
<keyword evidence="4" id="KW-0418">Kinase</keyword>
<accession>A0A5E4D5K5</accession>
<dbReference type="AlphaFoldDB" id="A0A5E4D5K5"/>
<protein>
    <recommendedName>
        <fullName evidence="6">Protein kinase domain-containing protein</fullName>
    </recommendedName>
</protein>
<dbReference type="SUPFAM" id="SSF56112">
    <property type="entry name" value="Protein kinase-like (PK-like)"/>
    <property type="match status" value="1"/>
</dbReference>
<reference evidence="7" key="2">
    <citation type="submission" date="2020-08" db="EMBL/GenBank/DDBJ databases">
        <authorList>
            <person name="Shumante A."/>
            <person name="Zimin A.V."/>
            <person name="Puiu D."/>
            <person name="Salzberg S.L."/>
        </authorList>
    </citation>
    <scope>NUCLEOTIDE SEQUENCE</scope>
    <source>
        <strain evidence="7">WC2-LM</strain>
        <tissue evidence="7">Liver</tissue>
    </source>
</reference>
<evidence type="ECO:0000259" key="6">
    <source>
        <dbReference type="PROSITE" id="PS50011"/>
    </source>
</evidence>
<dbReference type="InterPro" id="IPR000719">
    <property type="entry name" value="Prot_kinase_dom"/>
</dbReference>
<keyword evidence="3" id="KW-0547">Nucleotide-binding</keyword>
<keyword evidence="1" id="KW-0723">Serine/threonine-protein kinase</keyword>
<reference evidence="8 9" key="1">
    <citation type="submission" date="2019-04" db="EMBL/GenBank/DDBJ databases">
        <authorList>
            <person name="Alioto T."/>
            <person name="Alioto T."/>
        </authorList>
    </citation>
    <scope>NUCLEOTIDE SEQUENCE [LARGE SCALE GENOMIC DNA]</scope>
</reference>
<keyword evidence="9" id="KW-1185">Reference proteome</keyword>
<keyword evidence="2" id="KW-0808">Transferase</keyword>
<gene>
    <name evidence="7" type="ORF">GHT09_012998</name>
    <name evidence="8" type="ORF">MONAX_5E014002</name>
</gene>
<proteinExistence type="predicted"/>
<dbReference type="GO" id="GO:0004713">
    <property type="term" value="F:protein tyrosine kinase activity"/>
    <property type="evidence" value="ECO:0007669"/>
    <property type="project" value="TreeGrafter"/>
</dbReference>
<keyword evidence="5" id="KW-0067">ATP-binding</keyword>
<dbReference type="PANTHER" id="PTHR24058:SF45">
    <property type="entry name" value="HOMEODOMAIN-INTERACTING PROTEIN KINASE 3"/>
    <property type="match status" value="1"/>
</dbReference>
<evidence type="ECO:0000256" key="1">
    <source>
        <dbReference type="ARBA" id="ARBA00022527"/>
    </source>
</evidence>
<name>A0A5E4D5K5_MARMO</name>
<dbReference type="Proteomes" id="UP000335636">
    <property type="component" value="Unassembled WGS sequence"/>
</dbReference>